<protein>
    <submittedName>
        <fullName evidence="6">CHAP domain-containing protein</fullName>
    </submittedName>
</protein>
<dbReference type="PANTHER" id="PTHR47053">
    <property type="entry name" value="MUREIN DD-ENDOPEPTIDASE MEPH-RELATED"/>
    <property type="match status" value="1"/>
</dbReference>
<feature type="domain" description="NlpC/P60" evidence="5">
    <location>
        <begin position="6"/>
        <end position="140"/>
    </location>
</feature>
<evidence type="ECO:0000256" key="4">
    <source>
        <dbReference type="ARBA" id="ARBA00022807"/>
    </source>
</evidence>
<dbReference type="Pfam" id="PF00877">
    <property type="entry name" value="NLPC_P60"/>
    <property type="match status" value="1"/>
</dbReference>
<keyword evidence="4" id="KW-0788">Thiol protease</keyword>
<evidence type="ECO:0000256" key="3">
    <source>
        <dbReference type="ARBA" id="ARBA00022801"/>
    </source>
</evidence>
<comment type="similarity">
    <text evidence="1">Belongs to the peptidase C40 family.</text>
</comment>
<accession>A0ABX6N6H3</accession>
<proteinExistence type="inferred from homology"/>
<reference evidence="6 7" key="1">
    <citation type="submission" date="2020-05" db="EMBL/GenBank/DDBJ databases">
        <title>Compete genome of Limnobacter sp. SAORIC-580.</title>
        <authorList>
            <person name="Song J."/>
            <person name="Cho J.-C."/>
        </authorList>
    </citation>
    <scope>NUCLEOTIDE SEQUENCE [LARGE SCALE GENOMIC DNA]</scope>
    <source>
        <strain evidence="6 7">SAORIC-580</strain>
    </source>
</reference>
<evidence type="ECO:0000259" key="5">
    <source>
        <dbReference type="PROSITE" id="PS51935"/>
    </source>
</evidence>
<dbReference type="InterPro" id="IPR051202">
    <property type="entry name" value="Peptidase_C40"/>
</dbReference>
<evidence type="ECO:0000256" key="2">
    <source>
        <dbReference type="ARBA" id="ARBA00022670"/>
    </source>
</evidence>
<evidence type="ECO:0000313" key="6">
    <source>
        <dbReference type="EMBL" id="QJR30014.1"/>
    </source>
</evidence>
<gene>
    <name evidence="6" type="ORF">HKT17_10000</name>
</gene>
<keyword evidence="3" id="KW-0378">Hydrolase</keyword>
<dbReference type="Gene3D" id="3.90.1720.10">
    <property type="entry name" value="endopeptidase domain like (from Nostoc punctiforme)"/>
    <property type="match status" value="1"/>
</dbReference>
<sequence length="156" mass="17410">MQEHVAQTGKGIAHRADKVFEIMEGKPYKWGGKKTNGFDCSGFVAYVFEQLFPERAAAFRTNVAGYMASPHFEQVDTPQAGDLIIFPEQVTGPYKGVNHIGIVQNEHGWVGSQSSTGVSFVLFSKPGYWSKRPKYFLRYKYSSTQAIASYLQSIGQ</sequence>
<keyword evidence="2" id="KW-0645">Protease</keyword>
<dbReference type="Proteomes" id="UP000501130">
    <property type="component" value="Chromosome"/>
</dbReference>
<dbReference type="RefSeq" id="WP_171099763.1">
    <property type="nucleotide sequence ID" value="NZ_CP053084.1"/>
</dbReference>
<dbReference type="PANTHER" id="PTHR47053:SF1">
    <property type="entry name" value="MUREIN DD-ENDOPEPTIDASE MEPH-RELATED"/>
    <property type="match status" value="1"/>
</dbReference>
<evidence type="ECO:0000313" key="7">
    <source>
        <dbReference type="Proteomes" id="UP000501130"/>
    </source>
</evidence>
<name>A0ABX6N6H3_9BURK</name>
<dbReference type="PROSITE" id="PS51935">
    <property type="entry name" value="NLPC_P60"/>
    <property type="match status" value="1"/>
</dbReference>
<keyword evidence="7" id="KW-1185">Reference proteome</keyword>
<dbReference type="EMBL" id="CP053084">
    <property type="protein sequence ID" value="QJR30014.1"/>
    <property type="molecule type" value="Genomic_DNA"/>
</dbReference>
<dbReference type="InterPro" id="IPR000064">
    <property type="entry name" value="NLP_P60_dom"/>
</dbReference>
<dbReference type="InterPro" id="IPR038765">
    <property type="entry name" value="Papain-like_cys_pep_sf"/>
</dbReference>
<evidence type="ECO:0000256" key="1">
    <source>
        <dbReference type="ARBA" id="ARBA00007074"/>
    </source>
</evidence>
<dbReference type="SUPFAM" id="SSF54001">
    <property type="entry name" value="Cysteine proteinases"/>
    <property type="match status" value="1"/>
</dbReference>
<organism evidence="6 7">
    <name type="scientific">Limnobacter profundi</name>
    <dbReference type="NCBI Taxonomy" id="2732163"/>
    <lineage>
        <taxon>Bacteria</taxon>
        <taxon>Pseudomonadati</taxon>
        <taxon>Pseudomonadota</taxon>
        <taxon>Betaproteobacteria</taxon>
        <taxon>Burkholderiales</taxon>
        <taxon>Burkholderiaceae</taxon>
        <taxon>Limnobacter</taxon>
    </lineage>
</organism>